<feature type="non-terminal residue" evidence="1">
    <location>
        <position position="106"/>
    </location>
</feature>
<proteinExistence type="predicted"/>
<sequence length="106" mass="12330">MKEEDLKKYQETVAKIKKIFGWELEIKKVFGSRLDLVKGVFELVQRQMNELSEDKTVEVTGEEKSRVGKVANLFLSIAVNEPIVPIFRDLSKLYLLLIFNWNKELG</sequence>
<accession>X1UFB7</accession>
<reference evidence="1" key="1">
    <citation type="journal article" date="2014" name="Front. Microbiol.">
        <title>High frequency of phylogenetically diverse reductive dehalogenase-homologous genes in deep subseafloor sedimentary metagenomes.</title>
        <authorList>
            <person name="Kawai M."/>
            <person name="Futagami T."/>
            <person name="Toyoda A."/>
            <person name="Takaki Y."/>
            <person name="Nishi S."/>
            <person name="Hori S."/>
            <person name="Arai W."/>
            <person name="Tsubouchi T."/>
            <person name="Morono Y."/>
            <person name="Uchiyama I."/>
            <person name="Ito T."/>
            <person name="Fujiyama A."/>
            <person name="Inagaki F."/>
            <person name="Takami H."/>
        </authorList>
    </citation>
    <scope>NUCLEOTIDE SEQUENCE</scope>
    <source>
        <strain evidence="1">Expedition CK06-06</strain>
    </source>
</reference>
<name>X1UFB7_9ZZZZ</name>
<dbReference type="AlphaFoldDB" id="X1UFB7"/>
<organism evidence="1">
    <name type="scientific">marine sediment metagenome</name>
    <dbReference type="NCBI Taxonomy" id="412755"/>
    <lineage>
        <taxon>unclassified sequences</taxon>
        <taxon>metagenomes</taxon>
        <taxon>ecological metagenomes</taxon>
    </lineage>
</organism>
<gene>
    <name evidence="1" type="ORF">S12H4_32171</name>
</gene>
<evidence type="ECO:0000313" key="1">
    <source>
        <dbReference type="EMBL" id="GAJ02267.1"/>
    </source>
</evidence>
<comment type="caution">
    <text evidence="1">The sequence shown here is derived from an EMBL/GenBank/DDBJ whole genome shotgun (WGS) entry which is preliminary data.</text>
</comment>
<dbReference type="EMBL" id="BARW01018842">
    <property type="protein sequence ID" value="GAJ02267.1"/>
    <property type="molecule type" value="Genomic_DNA"/>
</dbReference>
<protein>
    <submittedName>
        <fullName evidence="1">Uncharacterized protein</fullName>
    </submittedName>
</protein>